<dbReference type="SUPFAM" id="SSF53756">
    <property type="entry name" value="UDP-Glycosyltransferase/glycogen phosphorylase"/>
    <property type="match status" value="1"/>
</dbReference>
<dbReference type="HOGENOM" id="CLU_2457795_0_0_1"/>
<dbReference type="EMBL" id="KI392311">
    <property type="protein sequence ID" value="ERN17902.1"/>
    <property type="molecule type" value="Genomic_DNA"/>
</dbReference>
<proteinExistence type="predicted"/>
<reference evidence="2" key="1">
    <citation type="journal article" date="2013" name="Science">
        <title>The Amborella genome and the evolution of flowering plants.</title>
        <authorList>
            <consortium name="Amborella Genome Project"/>
        </authorList>
    </citation>
    <scope>NUCLEOTIDE SEQUENCE [LARGE SCALE GENOMIC DNA]</scope>
</reference>
<evidence type="ECO:0000313" key="1">
    <source>
        <dbReference type="EMBL" id="ERN17902.1"/>
    </source>
</evidence>
<keyword evidence="2" id="KW-1185">Reference proteome</keyword>
<sequence length="89" mass="9661">MGSETKYVMLVCYAAKGHINHVLQFAGRLASRGMSITVATAAIGHQRILKDSDNASDAEADGNIKFEFFSDCSDPLMSIIHLDDCIGRI</sequence>
<gene>
    <name evidence="1" type="ORF">AMTR_s00047p00226070</name>
</gene>
<dbReference type="Proteomes" id="UP000017836">
    <property type="component" value="Unassembled WGS sequence"/>
</dbReference>
<name>U5D8Z8_AMBTC</name>
<organism evidence="1 2">
    <name type="scientific">Amborella trichopoda</name>
    <dbReference type="NCBI Taxonomy" id="13333"/>
    <lineage>
        <taxon>Eukaryota</taxon>
        <taxon>Viridiplantae</taxon>
        <taxon>Streptophyta</taxon>
        <taxon>Embryophyta</taxon>
        <taxon>Tracheophyta</taxon>
        <taxon>Spermatophyta</taxon>
        <taxon>Magnoliopsida</taxon>
        <taxon>Amborellales</taxon>
        <taxon>Amborellaceae</taxon>
        <taxon>Amborella</taxon>
    </lineage>
</organism>
<accession>U5D8Z8</accession>
<evidence type="ECO:0000313" key="2">
    <source>
        <dbReference type="Proteomes" id="UP000017836"/>
    </source>
</evidence>
<dbReference type="AlphaFoldDB" id="U5D8Z8"/>
<dbReference type="Gene3D" id="3.40.50.2000">
    <property type="entry name" value="Glycogen Phosphorylase B"/>
    <property type="match status" value="1"/>
</dbReference>
<dbReference type="Gramene" id="ERN17902">
    <property type="protein sequence ID" value="ERN17902"/>
    <property type="gene ID" value="AMTR_s00047p00226070"/>
</dbReference>
<protein>
    <submittedName>
        <fullName evidence="1">Uncharacterized protein</fullName>
    </submittedName>
</protein>